<organism evidence="1 2">
    <name type="scientific">Candidatus Kerfeldbacteria bacterium CG08_land_8_20_14_0_20_43_14</name>
    <dbReference type="NCBI Taxonomy" id="2014246"/>
    <lineage>
        <taxon>Bacteria</taxon>
        <taxon>Candidatus Kerfeldiibacteriota</taxon>
    </lineage>
</organism>
<name>A0A2H0YQ55_9BACT</name>
<dbReference type="EMBL" id="PEXW01000055">
    <property type="protein sequence ID" value="PIS40608.1"/>
    <property type="molecule type" value="Genomic_DNA"/>
</dbReference>
<dbReference type="Proteomes" id="UP000236845">
    <property type="component" value="Unassembled WGS sequence"/>
</dbReference>
<protein>
    <submittedName>
        <fullName evidence="1">Uncharacterized protein</fullName>
    </submittedName>
</protein>
<dbReference type="AlphaFoldDB" id="A0A2H0YQ55"/>
<sequence>MRIFLDKKAGLGVKQVERKERILKGGTLKNQGLTIGDIPELRNGILQDGREMLDGKNPDCPNRVLADEGIQELTPRMNIKYPKGIRLGTCKNAECGTTKGVRPFIEELEWPQFQET</sequence>
<accession>A0A2H0YQ55</accession>
<comment type="caution">
    <text evidence="1">The sequence shown here is derived from an EMBL/GenBank/DDBJ whole genome shotgun (WGS) entry which is preliminary data.</text>
</comment>
<proteinExistence type="predicted"/>
<evidence type="ECO:0000313" key="2">
    <source>
        <dbReference type="Proteomes" id="UP000236845"/>
    </source>
</evidence>
<evidence type="ECO:0000313" key="1">
    <source>
        <dbReference type="EMBL" id="PIS40608.1"/>
    </source>
</evidence>
<reference evidence="2" key="1">
    <citation type="submission" date="2017-09" db="EMBL/GenBank/DDBJ databases">
        <title>Depth-based differentiation of microbial function through sediment-hosted aquifers and enrichment of novel symbionts in the deep terrestrial subsurface.</title>
        <authorList>
            <person name="Probst A.J."/>
            <person name="Ladd B."/>
            <person name="Jarett J.K."/>
            <person name="Geller-Mcgrath D.E."/>
            <person name="Sieber C.M.K."/>
            <person name="Emerson J.B."/>
            <person name="Anantharaman K."/>
            <person name="Thomas B.C."/>
            <person name="Malmstrom R."/>
            <person name="Stieglmeier M."/>
            <person name="Klingl A."/>
            <person name="Woyke T."/>
            <person name="Ryan C.M."/>
            <person name="Banfield J.F."/>
        </authorList>
    </citation>
    <scope>NUCLEOTIDE SEQUENCE [LARGE SCALE GENOMIC DNA]</scope>
</reference>
<gene>
    <name evidence="1" type="ORF">COT26_02465</name>
</gene>